<gene>
    <name evidence="2" type="ORF">ACFFH7_04380</name>
</gene>
<dbReference type="SUPFAM" id="SSF51182">
    <property type="entry name" value="RmlC-like cupins"/>
    <property type="match status" value="1"/>
</dbReference>
<evidence type="ECO:0000313" key="2">
    <source>
        <dbReference type="EMBL" id="MFC0540700.1"/>
    </source>
</evidence>
<name>A0ABV6MK95_9PSEU</name>
<sequence>MKPLILTPSEYRPKSPGDIPFKLLAEDSGGNLSLLEWTLKPWQSGPFLHAHDFAEAFYVIDGQLEIQLGEQRHVLGPRHLAWAPGGTPHAFANADASEVTVLTICSPGGLEHFFAAQGDDPNSFPDVPGLGLRLLGPRIRATGAPDQD</sequence>
<dbReference type="InterPro" id="IPR011051">
    <property type="entry name" value="RmlC_Cupin_sf"/>
</dbReference>
<dbReference type="Proteomes" id="UP001589810">
    <property type="component" value="Unassembled WGS sequence"/>
</dbReference>
<reference evidence="2 3" key="1">
    <citation type="submission" date="2024-09" db="EMBL/GenBank/DDBJ databases">
        <authorList>
            <person name="Sun Q."/>
            <person name="Mori K."/>
        </authorList>
    </citation>
    <scope>NUCLEOTIDE SEQUENCE [LARGE SCALE GENOMIC DNA]</scope>
    <source>
        <strain evidence="2 3">TBRC 1432</strain>
    </source>
</reference>
<organism evidence="2 3">
    <name type="scientific">Kutzneria chonburiensis</name>
    <dbReference type="NCBI Taxonomy" id="1483604"/>
    <lineage>
        <taxon>Bacteria</taxon>
        <taxon>Bacillati</taxon>
        <taxon>Actinomycetota</taxon>
        <taxon>Actinomycetes</taxon>
        <taxon>Pseudonocardiales</taxon>
        <taxon>Pseudonocardiaceae</taxon>
        <taxon>Kutzneria</taxon>
    </lineage>
</organism>
<dbReference type="PANTHER" id="PTHR36440">
    <property type="entry name" value="PUTATIVE (AFU_ORTHOLOGUE AFUA_8G07350)-RELATED"/>
    <property type="match status" value="1"/>
</dbReference>
<keyword evidence="3" id="KW-1185">Reference proteome</keyword>
<accession>A0ABV6MK95</accession>
<dbReference type="InterPro" id="IPR053146">
    <property type="entry name" value="QDO-like"/>
</dbReference>
<dbReference type="Pfam" id="PF07883">
    <property type="entry name" value="Cupin_2"/>
    <property type="match status" value="1"/>
</dbReference>
<dbReference type="Gene3D" id="2.60.120.10">
    <property type="entry name" value="Jelly Rolls"/>
    <property type="match status" value="1"/>
</dbReference>
<comment type="caution">
    <text evidence="2">The sequence shown here is derived from an EMBL/GenBank/DDBJ whole genome shotgun (WGS) entry which is preliminary data.</text>
</comment>
<dbReference type="RefSeq" id="WP_273939522.1">
    <property type="nucleotide sequence ID" value="NZ_CP097263.1"/>
</dbReference>
<dbReference type="EMBL" id="JBHLUD010000001">
    <property type="protein sequence ID" value="MFC0540700.1"/>
    <property type="molecule type" value="Genomic_DNA"/>
</dbReference>
<feature type="domain" description="Cupin type-2" evidence="1">
    <location>
        <begin position="36"/>
        <end position="104"/>
    </location>
</feature>
<evidence type="ECO:0000259" key="1">
    <source>
        <dbReference type="Pfam" id="PF07883"/>
    </source>
</evidence>
<evidence type="ECO:0000313" key="3">
    <source>
        <dbReference type="Proteomes" id="UP001589810"/>
    </source>
</evidence>
<dbReference type="PANTHER" id="PTHR36440:SF1">
    <property type="entry name" value="PUTATIVE (AFU_ORTHOLOGUE AFUA_8G07350)-RELATED"/>
    <property type="match status" value="1"/>
</dbReference>
<proteinExistence type="predicted"/>
<dbReference type="InterPro" id="IPR013096">
    <property type="entry name" value="Cupin_2"/>
</dbReference>
<dbReference type="InterPro" id="IPR014710">
    <property type="entry name" value="RmlC-like_jellyroll"/>
</dbReference>
<protein>
    <submittedName>
        <fullName evidence="2">Cupin domain-containing protein</fullName>
    </submittedName>
</protein>